<evidence type="ECO:0000256" key="4">
    <source>
        <dbReference type="ARBA" id="ARBA00023237"/>
    </source>
</evidence>
<comment type="caution">
    <text evidence="6">The sequence shown here is derived from an EMBL/GenBank/DDBJ whole genome shotgun (WGS) entry which is preliminary data.</text>
</comment>
<proteinExistence type="predicted"/>
<dbReference type="NCBIfam" id="TIGR02532">
    <property type="entry name" value="IV_pilin_GFxxxE"/>
    <property type="match status" value="1"/>
</dbReference>
<keyword evidence="5" id="KW-1133">Transmembrane helix</keyword>
<dbReference type="Pfam" id="PF07963">
    <property type="entry name" value="N_methyl"/>
    <property type="match status" value="1"/>
</dbReference>
<evidence type="ECO:0000256" key="3">
    <source>
        <dbReference type="ARBA" id="ARBA00022764"/>
    </source>
</evidence>
<gene>
    <name evidence="6" type="ORF">GCM10010840_16410</name>
</gene>
<keyword evidence="4" id="KW-0998">Cell outer membrane</keyword>
<evidence type="ECO:0000256" key="5">
    <source>
        <dbReference type="SAM" id="Phobius"/>
    </source>
</evidence>
<dbReference type="SUPFAM" id="SSF54523">
    <property type="entry name" value="Pili subunits"/>
    <property type="match status" value="1"/>
</dbReference>
<dbReference type="Gene3D" id="3.30.700.10">
    <property type="entry name" value="Glycoprotein, Type 4 Pilin"/>
    <property type="match status" value="1"/>
</dbReference>
<protein>
    <recommendedName>
        <fullName evidence="8">Prepilin-type N-terminal cleavage/methylation domain-containing protein</fullName>
    </recommendedName>
</protein>
<dbReference type="InterPro" id="IPR045584">
    <property type="entry name" value="Pilin-like"/>
</dbReference>
<evidence type="ECO:0000313" key="6">
    <source>
        <dbReference type="EMBL" id="GGL79266.1"/>
    </source>
</evidence>
<dbReference type="Proteomes" id="UP000639973">
    <property type="component" value="Unassembled WGS sequence"/>
</dbReference>
<keyword evidence="7" id="KW-1185">Reference proteome</keyword>
<reference evidence="7" key="1">
    <citation type="journal article" date="2019" name="Int. J. Syst. Evol. Microbiol.">
        <title>The Global Catalogue of Microorganisms (GCM) 10K type strain sequencing project: providing services to taxonomists for standard genome sequencing and annotation.</title>
        <authorList>
            <consortium name="The Broad Institute Genomics Platform"/>
            <consortium name="The Broad Institute Genome Sequencing Center for Infectious Disease"/>
            <person name="Wu L."/>
            <person name="Ma J."/>
        </authorList>
    </citation>
    <scope>NUCLEOTIDE SEQUENCE [LARGE SCALE GENOMIC DNA]</scope>
    <source>
        <strain evidence="7">JCM 15442</strain>
    </source>
</reference>
<dbReference type="PROSITE" id="PS00409">
    <property type="entry name" value="PROKAR_NTER_METHYL"/>
    <property type="match status" value="1"/>
</dbReference>
<evidence type="ECO:0000256" key="2">
    <source>
        <dbReference type="ARBA" id="ARBA00004418"/>
    </source>
</evidence>
<keyword evidence="5" id="KW-0812">Transmembrane</keyword>
<keyword evidence="5" id="KW-0472">Membrane</keyword>
<keyword evidence="3" id="KW-0574">Periplasm</keyword>
<evidence type="ECO:0008006" key="8">
    <source>
        <dbReference type="Google" id="ProtNLM"/>
    </source>
</evidence>
<accession>A0ABQ2G7X3</accession>
<sequence length="139" mass="14554">MKGRAESGLTLVEVMVAVGIFAVLIGAILPIISDLFRVNRDTVNVQTIGSYAQSVGEQTRTLWLTRVTPVAPSTDAYPSFTAGQVPNPLPSPPANVSCAAPLVEAVGSASPVGRRRLTVTCTPPGKPAMVFVIEIGRPE</sequence>
<evidence type="ECO:0000256" key="1">
    <source>
        <dbReference type="ARBA" id="ARBA00004203"/>
    </source>
</evidence>
<feature type="transmembrane region" description="Helical" evidence="5">
    <location>
        <begin position="12"/>
        <end position="32"/>
    </location>
</feature>
<dbReference type="InterPro" id="IPR012902">
    <property type="entry name" value="N_methyl_site"/>
</dbReference>
<name>A0ABQ2G7X3_9DEIO</name>
<comment type="subcellular location">
    <subcellularLocation>
        <location evidence="1">Cell outer membrane</location>
        <topology evidence="1">Single-pass membrane protein</topology>
    </subcellularLocation>
    <subcellularLocation>
        <location evidence="2">Periplasm</location>
    </subcellularLocation>
</comment>
<organism evidence="6 7">
    <name type="scientific">Deinococcus aerolatus</name>
    <dbReference type="NCBI Taxonomy" id="522487"/>
    <lineage>
        <taxon>Bacteria</taxon>
        <taxon>Thermotogati</taxon>
        <taxon>Deinococcota</taxon>
        <taxon>Deinococci</taxon>
        <taxon>Deinococcales</taxon>
        <taxon>Deinococcaceae</taxon>
        <taxon>Deinococcus</taxon>
    </lineage>
</organism>
<evidence type="ECO:0000313" key="7">
    <source>
        <dbReference type="Proteomes" id="UP000639973"/>
    </source>
</evidence>
<dbReference type="EMBL" id="BMOL01000006">
    <property type="protein sequence ID" value="GGL79266.1"/>
    <property type="molecule type" value="Genomic_DNA"/>
</dbReference>
<dbReference type="RefSeq" id="WP_268238933.1">
    <property type="nucleotide sequence ID" value="NZ_BMOL01000006.1"/>
</dbReference>